<name>A0A2I0I158_PUNGR</name>
<reference evidence="4 5" key="1">
    <citation type="submission" date="2017-11" db="EMBL/GenBank/DDBJ databases">
        <title>De-novo sequencing of pomegranate (Punica granatum L.) genome.</title>
        <authorList>
            <person name="Akparov Z."/>
            <person name="Amiraslanov A."/>
            <person name="Hajiyeva S."/>
            <person name="Abbasov M."/>
            <person name="Kaur K."/>
            <person name="Hamwieh A."/>
            <person name="Solovyev V."/>
            <person name="Salamov A."/>
            <person name="Braich B."/>
            <person name="Kosarev P."/>
            <person name="Mahmoud A."/>
            <person name="Hajiyev E."/>
            <person name="Babayeva S."/>
            <person name="Izzatullayeva V."/>
            <person name="Mammadov A."/>
            <person name="Mammadov A."/>
            <person name="Sharifova S."/>
            <person name="Ojaghi J."/>
            <person name="Eynullazada K."/>
            <person name="Bayramov B."/>
            <person name="Abdulazimova A."/>
            <person name="Shahmuradov I."/>
        </authorList>
    </citation>
    <scope>NUCLEOTIDE SEQUENCE [LARGE SCALE GENOMIC DNA]</scope>
    <source>
        <strain evidence="5">cv. AG2017</strain>
        <tissue evidence="4">Leaf</tissue>
    </source>
</reference>
<keyword evidence="5" id="KW-1185">Reference proteome</keyword>
<dbReference type="GO" id="GO:0016020">
    <property type="term" value="C:membrane"/>
    <property type="evidence" value="ECO:0007669"/>
    <property type="project" value="InterPro"/>
</dbReference>
<dbReference type="InterPro" id="IPR004713">
    <property type="entry name" value="CaH_exchang"/>
</dbReference>
<accession>A0A2I0I158</accession>
<keyword evidence="3" id="KW-0732">Signal</keyword>
<dbReference type="EMBL" id="PGOL01004345">
    <property type="protein sequence ID" value="PKI37682.1"/>
    <property type="molecule type" value="Genomic_DNA"/>
</dbReference>
<feature type="chain" id="PRO_5014173536" description="Sodium/calcium exchanger membrane region domain-containing protein" evidence="3">
    <location>
        <begin position="27"/>
        <end position="155"/>
    </location>
</feature>
<gene>
    <name evidence="4" type="ORF">CRG98_041975</name>
</gene>
<keyword evidence="1" id="KW-0050">Antiport</keyword>
<sequence>MKMKSIHGVSGSILVVSALVLLTVHARPVRHGCSNNNLVRDGIEKADLLCLNQSSDSLLTLRRTETKGANASNESNDGSVCEQMYGFLPCSNSMWGHLFLIVVYEYLLFHGESYVASGSEQIFKLLGPGIFGASAFHVLGALPESLILIGNIFNA</sequence>
<dbReference type="AlphaFoldDB" id="A0A2I0I158"/>
<evidence type="ECO:0000313" key="4">
    <source>
        <dbReference type="EMBL" id="PKI37682.1"/>
    </source>
</evidence>
<evidence type="ECO:0008006" key="6">
    <source>
        <dbReference type="Google" id="ProtNLM"/>
    </source>
</evidence>
<keyword evidence="2" id="KW-0406">Ion transport</keyword>
<comment type="caution">
    <text evidence="4">The sequence shown here is derived from an EMBL/GenBank/DDBJ whole genome shotgun (WGS) entry which is preliminary data.</text>
</comment>
<dbReference type="GO" id="GO:0015369">
    <property type="term" value="F:calcium:proton antiporter activity"/>
    <property type="evidence" value="ECO:0007669"/>
    <property type="project" value="TreeGrafter"/>
</dbReference>
<keyword evidence="1" id="KW-0813">Transport</keyword>
<dbReference type="Proteomes" id="UP000233551">
    <property type="component" value="Unassembled WGS sequence"/>
</dbReference>
<evidence type="ECO:0000256" key="3">
    <source>
        <dbReference type="SAM" id="SignalP"/>
    </source>
</evidence>
<proteinExistence type="predicted"/>
<dbReference type="PANTHER" id="PTHR31503">
    <property type="entry name" value="VACUOLAR CALCIUM ION TRANSPORTER"/>
    <property type="match status" value="1"/>
</dbReference>
<evidence type="ECO:0000256" key="1">
    <source>
        <dbReference type="ARBA" id="ARBA00022449"/>
    </source>
</evidence>
<dbReference type="GO" id="GO:0006874">
    <property type="term" value="P:intracellular calcium ion homeostasis"/>
    <property type="evidence" value="ECO:0007669"/>
    <property type="project" value="TreeGrafter"/>
</dbReference>
<evidence type="ECO:0000313" key="5">
    <source>
        <dbReference type="Proteomes" id="UP000233551"/>
    </source>
</evidence>
<organism evidence="4 5">
    <name type="scientific">Punica granatum</name>
    <name type="common">Pomegranate</name>
    <dbReference type="NCBI Taxonomy" id="22663"/>
    <lineage>
        <taxon>Eukaryota</taxon>
        <taxon>Viridiplantae</taxon>
        <taxon>Streptophyta</taxon>
        <taxon>Embryophyta</taxon>
        <taxon>Tracheophyta</taxon>
        <taxon>Spermatophyta</taxon>
        <taxon>Magnoliopsida</taxon>
        <taxon>eudicotyledons</taxon>
        <taxon>Gunneridae</taxon>
        <taxon>Pentapetalae</taxon>
        <taxon>rosids</taxon>
        <taxon>malvids</taxon>
        <taxon>Myrtales</taxon>
        <taxon>Lythraceae</taxon>
        <taxon>Punica</taxon>
    </lineage>
</organism>
<evidence type="ECO:0000256" key="2">
    <source>
        <dbReference type="ARBA" id="ARBA00023065"/>
    </source>
</evidence>
<feature type="signal peptide" evidence="3">
    <location>
        <begin position="1"/>
        <end position="26"/>
    </location>
</feature>
<protein>
    <recommendedName>
        <fullName evidence="6">Sodium/calcium exchanger membrane region domain-containing protein</fullName>
    </recommendedName>
</protein>
<dbReference type="PANTHER" id="PTHR31503:SF79">
    <property type="entry name" value="CALCIUM-BINDING EF-HAND PROTEIN"/>
    <property type="match status" value="1"/>
</dbReference>